<gene>
    <name evidence="2" type="ORF">VF04_21720</name>
</gene>
<accession>A0ABX4KIQ4</accession>
<dbReference type="Proteomes" id="UP000222523">
    <property type="component" value="Unassembled WGS sequence"/>
</dbReference>
<name>A0ABX4KIQ4_NOSLI</name>
<feature type="region of interest" description="Disordered" evidence="1">
    <location>
        <begin position="31"/>
        <end position="66"/>
    </location>
</feature>
<keyword evidence="3" id="KW-1185">Reference proteome</keyword>
<dbReference type="EMBL" id="LAHC01000057">
    <property type="protein sequence ID" value="PHJ94602.1"/>
    <property type="molecule type" value="Genomic_DNA"/>
</dbReference>
<evidence type="ECO:0000256" key="1">
    <source>
        <dbReference type="SAM" id="MobiDB-lite"/>
    </source>
</evidence>
<reference evidence="2 3" key="1">
    <citation type="submission" date="2015-02" db="EMBL/GenBank/DDBJ databases">
        <title>Nostoc linckia genome annotation.</title>
        <authorList>
            <person name="Zhou Z."/>
        </authorList>
    </citation>
    <scope>NUCLEOTIDE SEQUENCE [LARGE SCALE GENOMIC DNA]</scope>
    <source>
        <strain evidence="3">z7</strain>
    </source>
</reference>
<protein>
    <submittedName>
        <fullName evidence="2">Uncharacterized protein</fullName>
    </submittedName>
</protein>
<sequence>MSPKLESCYTDFVFISRYLQIGVDCIANTVRGKGKGERGKGKGKRGKGKGEREKGKGERGKGKGEREKVLNTCFTLTP</sequence>
<comment type="caution">
    <text evidence="2">The sequence shown here is derived from an EMBL/GenBank/DDBJ whole genome shotgun (WGS) entry which is preliminary data.</text>
</comment>
<feature type="compositionally biased region" description="Basic and acidic residues" evidence="1">
    <location>
        <begin position="48"/>
        <end position="66"/>
    </location>
</feature>
<evidence type="ECO:0000313" key="2">
    <source>
        <dbReference type="EMBL" id="PHJ94602.1"/>
    </source>
</evidence>
<proteinExistence type="predicted"/>
<organism evidence="2 3">
    <name type="scientific">Nostoc linckia z7</name>
    <dbReference type="NCBI Taxonomy" id="1628745"/>
    <lineage>
        <taxon>Bacteria</taxon>
        <taxon>Bacillati</taxon>
        <taxon>Cyanobacteriota</taxon>
        <taxon>Cyanophyceae</taxon>
        <taxon>Nostocales</taxon>
        <taxon>Nostocaceae</taxon>
        <taxon>Nostoc</taxon>
    </lineage>
</organism>
<evidence type="ECO:0000313" key="3">
    <source>
        <dbReference type="Proteomes" id="UP000222523"/>
    </source>
</evidence>